<feature type="domain" description="Ribosome recycling factor" evidence="5">
    <location>
        <begin position="109"/>
        <end position="269"/>
    </location>
</feature>
<evidence type="ECO:0000313" key="7">
    <source>
        <dbReference type="Proteomes" id="UP000187429"/>
    </source>
</evidence>
<protein>
    <submittedName>
        <fullName evidence="6">Ribosome-recycling factor</fullName>
    </submittedName>
</protein>
<dbReference type="FunFam" id="3.30.1360.40:FF:000001">
    <property type="entry name" value="Ribosome-recycling factor"/>
    <property type="match status" value="1"/>
</dbReference>
<dbReference type="Proteomes" id="UP000187429">
    <property type="component" value="Unassembled WGS sequence"/>
</dbReference>
<dbReference type="InterPro" id="IPR023584">
    <property type="entry name" value="Ribosome_recyc_fac_dom"/>
</dbReference>
<keyword evidence="7" id="KW-1185">Reference proteome</keyword>
<evidence type="ECO:0000256" key="4">
    <source>
        <dbReference type="SAM" id="Coils"/>
    </source>
</evidence>
<dbReference type="GO" id="GO:0043023">
    <property type="term" value="F:ribosomal large subunit binding"/>
    <property type="evidence" value="ECO:0007669"/>
    <property type="project" value="TreeGrafter"/>
</dbReference>
<comment type="caution">
    <text evidence="6">The sequence shown here is derived from an EMBL/GenBank/DDBJ whole genome shotgun (WGS) entry which is preliminary data.</text>
</comment>
<accession>A0A1R1XWW9</accession>
<dbReference type="InterPro" id="IPR002661">
    <property type="entry name" value="Ribosome_recyc_fac"/>
</dbReference>
<comment type="similarity">
    <text evidence="1">Belongs to the RRF family.</text>
</comment>
<dbReference type="Pfam" id="PF01765">
    <property type="entry name" value="RRF"/>
    <property type="match status" value="1"/>
</dbReference>
<dbReference type="OrthoDB" id="407355at2759"/>
<dbReference type="InterPro" id="IPR036191">
    <property type="entry name" value="RRF_sf"/>
</dbReference>
<name>A0A1R1XWW9_9FUNG</name>
<dbReference type="Gene3D" id="1.10.132.20">
    <property type="entry name" value="Ribosome-recycling factor"/>
    <property type="match status" value="1"/>
</dbReference>
<dbReference type="PANTHER" id="PTHR20982:SF3">
    <property type="entry name" value="MITOCHONDRIAL RIBOSOME RECYCLING FACTOR PSEUDO 1"/>
    <property type="match status" value="1"/>
</dbReference>
<feature type="coiled-coil region" evidence="4">
    <location>
        <begin position="60"/>
        <end position="87"/>
    </location>
</feature>
<dbReference type="AlphaFoldDB" id="A0A1R1XWW9"/>
<keyword evidence="2" id="KW-0648">Protein biosynthesis</keyword>
<evidence type="ECO:0000256" key="1">
    <source>
        <dbReference type="ARBA" id="ARBA00005912"/>
    </source>
</evidence>
<dbReference type="GO" id="GO:0005739">
    <property type="term" value="C:mitochondrion"/>
    <property type="evidence" value="ECO:0007669"/>
    <property type="project" value="TreeGrafter"/>
</dbReference>
<evidence type="ECO:0000256" key="3">
    <source>
        <dbReference type="ARBA" id="ARBA00024909"/>
    </source>
</evidence>
<organism evidence="6 7">
    <name type="scientific">Smittium culicis</name>
    <dbReference type="NCBI Taxonomy" id="133412"/>
    <lineage>
        <taxon>Eukaryota</taxon>
        <taxon>Fungi</taxon>
        <taxon>Fungi incertae sedis</taxon>
        <taxon>Zoopagomycota</taxon>
        <taxon>Kickxellomycotina</taxon>
        <taxon>Harpellomycetes</taxon>
        <taxon>Harpellales</taxon>
        <taxon>Legeriomycetaceae</taxon>
        <taxon>Smittium</taxon>
    </lineage>
</organism>
<proteinExistence type="inferred from homology"/>
<comment type="function">
    <text evidence="3">Necessary for protein synthesis in mitochondria. Functions as a ribosome recycling factor in mitochondria.</text>
</comment>
<dbReference type="Gene3D" id="3.30.1360.40">
    <property type="match status" value="1"/>
</dbReference>
<reference evidence="7" key="1">
    <citation type="submission" date="2017-01" db="EMBL/GenBank/DDBJ databases">
        <authorList>
            <person name="Wang Y."/>
            <person name="White M."/>
            <person name="Kvist S."/>
            <person name="Moncalvo J.-M."/>
        </authorList>
    </citation>
    <scope>NUCLEOTIDE SEQUENCE [LARGE SCALE GENOMIC DNA]</scope>
    <source>
        <strain evidence="7">ID-206-W2</strain>
    </source>
</reference>
<sequence length="272" mass="30806">MSSKFQKSILAIIRATKPVVNFRGVSNYSTFNVKVSPSGNLLSKYSFNHNNAPLIYHTSFKFYSKKAKEAKQKVKALKSEIKTDTEGNLELVDIEKLKEKMDKVIHFLSNELLGIRSGRANPGLISSLPFKNKAEKAKRLDQVATISAKDAQTLIVVPFEEDSLSNIEKAIRNSGLGLNPLLEGSAIKVPIPRQTNEDRQKIIKALAQLTESTKVQIRKHRQDSNKQLKSKEKAVSKDYYKQWEKDIDEVTSEYIEKIDSSIKLKIKEIEKN</sequence>
<evidence type="ECO:0000256" key="2">
    <source>
        <dbReference type="ARBA" id="ARBA00022917"/>
    </source>
</evidence>
<dbReference type="GO" id="GO:0006412">
    <property type="term" value="P:translation"/>
    <property type="evidence" value="ECO:0007669"/>
    <property type="project" value="UniProtKB-KW"/>
</dbReference>
<evidence type="ECO:0000259" key="5">
    <source>
        <dbReference type="Pfam" id="PF01765"/>
    </source>
</evidence>
<evidence type="ECO:0000313" key="6">
    <source>
        <dbReference type="EMBL" id="OMJ19167.1"/>
    </source>
</evidence>
<dbReference type="SUPFAM" id="SSF55194">
    <property type="entry name" value="Ribosome recycling factor, RRF"/>
    <property type="match status" value="1"/>
</dbReference>
<keyword evidence="4" id="KW-0175">Coiled coil</keyword>
<gene>
    <name evidence="6" type="ORF">AYI69_g6734</name>
</gene>
<dbReference type="PANTHER" id="PTHR20982">
    <property type="entry name" value="RIBOSOME RECYCLING FACTOR"/>
    <property type="match status" value="1"/>
</dbReference>
<dbReference type="EMBL" id="LSSM01003084">
    <property type="protein sequence ID" value="OMJ19167.1"/>
    <property type="molecule type" value="Genomic_DNA"/>
</dbReference>